<dbReference type="SUPFAM" id="SSF51182">
    <property type="entry name" value="RmlC-like cupins"/>
    <property type="match status" value="1"/>
</dbReference>
<dbReference type="InterPro" id="IPR011051">
    <property type="entry name" value="RmlC_Cupin_sf"/>
</dbReference>
<dbReference type="EMBL" id="JAESVA010000001">
    <property type="protein sequence ID" value="MCB8878735.1"/>
    <property type="molecule type" value="Genomic_DNA"/>
</dbReference>
<comment type="caution">
    <text evidence="5">The sequence shown here is derived from an EMBL/GenBank/DDBJ whole genome shotgun (WGS) entry which is preliminary data.</text>
</comment>
<keyword evidence="1" id="KW-0805">Transcription regulation</keyword>
<feature type="domain" description="HTH araC/xylS-type" evidence="4">
    <location>
        <begin position="185"/>
        <end position="283"/>
    </location>
</feature>
<reference evidence="5 6" key="1">
    <citation type="journal article" date="2021" name="Microorganisms">
        <title>Acidisoma silvae sp. nov. and Acidisomacellulosilytica sp. nov., Two Acidophilic Bacteria Isolated from Decaying Wood, Hydrolyzing Cellulose and Producing Poly-3-hydroxybutyrate.</title>
        <authorList>
            <person name="Mieszkin S."/>
            <person name="Pouder E."/>
            <person name="Uroz S."/>
            <person name="Simon-Colin C."/>
            <person name="Alain K."/>
        </authorList>
    </citation>
    <scope>NUCLEOTIDE SEQUENCE [LARGE SCALE GENOMIC DNA]</scope>
    <source>
        <strain evidence="5 6">HW T5.17</strain>
    </source>
</reference>
<dbReference type="InterPro" id="IPR050204">
    <property type="entry name" value="AraC_XylS_family_regulators"/>
</dbReference>
<evidence type="ECO:0000313" key="5">
    <source>
        <dbReference type="EMBL" id="MCB8878735.1"/>
    </source>
</evidence>
<dbReference type="GO" id="GO:0043565">
    <property type="term" value="F:sequence-specific DNA binding"/>
    <property type="evidence" value="ECO:0007669"/>
    <property type="project" value="InterPro"/>
</dbReference>
<dbReference type="PANTHER" id="PTHR46796">
    <property type="entry name" value="HTH-TYPE TRANSCRIPTIONAL ACTIVATOR RHAS-RELATED"/>
    <property type="match status" value="1"/>
</dbReference>
<evidence type="ECO:0000259" key="4">
    <source>
        <dbReference type="PROSITE" id="PS01124"/>
    </source>
</evidence>
<dbReference type="Gene3D" id="1.10.10.60">
    <property type="entry name" value="Homeodomain-like"/>
    <property type="match status" value="2"/>
</dbReference>
<gene>
    <name evidence="5" type="ORF">ACELLULO517_00705</name>
</gene>
<keyword evidence="6" id="KW-1185">Reference proteome</keyword>
<evidence type="ECO:0000256" key="1">
    <source>
        <dbReference type="ARBA" id="ARBA00023015"/>
    </source>
</evidence>
<dbReference type="Proteomes" id="UP000721844">
    <property type="component" value="Unassembled WGS sequence"/>
</dbReference>
<keyword evidence="3" id="KW-0804">Transcription</keyword>
<dbReference type="InterPro" id="IPR009057">
    <property type="entry name" value="Homeodomain-like_sf"/>
</dbReference>
<organism evidence="5 6">
    <name type="scientific">Acidisoma cellulosilyticum</name>
    <dbReference type="NCBI Taxonomy" id="2802395"/>
    <lineage>
        <taxon>Bacteria</taxon>
        <taxon>Pseudomonadati</taxon>
        <taxon>Pseudomonadota</taxon>
        <taxon>Alphaproteobacteria</taxon>
        <taxon>Acetobacterales</taxon>
        <taxon>Acidocellaceae</taxon>
        <taxon>Acidisoma</taxon>
    </lineage>
</organism>
<dbReference type="PROSITE" id="PS01124">
    <property type="entry name" value="HTH_ARAC_FAMILY_2"/>
    <property type="match status" value="1"/>
</dbReference>
<dbReference type="AlphaFoldDB" id="A0A963YYR6"/>
<dbReference type="InterPro" id="IPR018060">
    <property type="entry name" value="HTH_AraC"/>
</dbReference>
<dbReference type="RefSeq" id="WP_227304706.1">
    <property type="nucleotide sequence ID" value="NZ_JAESVA010000001.1"/>
</dbReference>
<name>A0A963YYR6_9PROT</name>
<accession>A0A963YYR6</accession>
<proteinExistence type="predicted"/>
<evidence type="ECO:0000256" key="3">
    <source>
        <dbReference type="ARBA" id="ARBA00023163"/>
    </source>
</evidence>
<dbReference type="GO" id="GO:0003700">
    <property type="term" value="F:DNA-binding transcription factor activity"/>
    <property type="evidence" value="ECO:0007669"/>
    <property type="project" value="InterPro"/>
</dbReference>
<dbReference type="Gene3D" id="2.60.120.10">
    <property type="entry name" value="Jelly Rolls"/>
    <property type="match status" value="1"/>
</dbReference>
<evidence type="ECO:0000256" key="2">
    <source>
        <dbReference type="ARBA" id="ARBA00023125"/>
    </source>
</evidence>
<dbReference type="SUPFAM" id="SSF46689">
    <property type="entry name" value="Homeodomain-like"/>
    <property type="match status" value="2"/>
</dbReference>
<protein>
    <submittedName>
        <fullName evidence="5">Helix-turn-helix domain-containing protein</fullName>
    </submittedName>
</protein>
<dbReference type="SMART" id="SM00342">
    <property type="entry name" value="HTH_ARAC"/>
    <property type="match status" value="1"/>
</dbReference>
<dbReference type="InterPro" id="IPR014710">
    <property type="entry name" value="RmlC-like_jellyroll"/>
</dbReference>
<keyword evidence="2" id="KW-0238">DNA-binding</keyword>
<evidence type="ECO:0000313" key="6">
    <source>
        <dbReference type="Proteomes" id="UP000721844"/>
    </source>
</evidence>
<dbReference type="Pfam" id="PF12833">
    <property type="entry name" value="HTH_18"/>
    <property type="match status" value="1"/>
</dbReference>
<sequence>MKPTFEKITPDDGASWVLLDRRMQDRIPFEWHHHPEYELTLTLNSRGHRYIGNDVDAYDDGDLVFIGPGIPHSWCSETAVDPEQPHIALVVWFTHGWANGLLALFPEMARLRPLLAAASQGVRFGPATRAAVRPKIEAMSSLDPAARLILLFEVLLAVCTDSEAMTLANVPGQTDVGIETDARILRVLDYLHAHFAETVTVTRMADLANVSVSAFHRMFRRHTRMTAVDYITRLRIGRACSFLIDGDLAIAHIAEDVGFQNLSLFNRQFGALKGQTPSAFRKRHRLAIYPAPSSARQKSIRSRD</sequence>